<organism evidence="1 2">
    <name type="scientific">Nocardia colli</name>
    <dbReference type="NCBI Taxonomy" id="2545717"/>
    <lineage>
        <taxon>Bacteria</taxon>
        <taxon>Bacillati</taxon>
        <taxon>Actinomycetota</taxon>
        <taxon>Actinomycetes</taxon>
        <taxon>Mycobacteriales</taxon>
        <taxon>Nocardiaceae</taxon>
        <taxon>Nocardia</taxon>
    </lineage>
</organism>
<gene>
    <name evidence="1" type="ORF">F3087_27230</name>
</gene>
<proteinExistence type="predicted"/>
<comment type="caution">
    <text evidence="1">The sequence shown here is derived from an EMBL/GenBank/DDBJ whole genome shotgun (WGS) entry which is preliminary data.</text>
</comment>
<dbReference type="RefSeq" id="WP_150404912.1">
    <property type="nucleotide sequence ID" value="NZ_VXLC01000015.1"/>
</dbReference>
<dbReference type="AlphaFoldDB" id="A0A5N0EB02"/>
<dbReference type="EMBL" id="VXLC01000015">
    <property type="protein sequence ID" value="KAA8885354.1"/>
    <property type="molecule type" value="Genomic_DNA"/>
</dbReference>
<keyword evidence="2" id="KW-1185">Reference proteome</keyword>
<dbReference type="Proteomes" id="UP000323876">
    <property type="component" value="Unassembled WGS sequence"/>
</dbReference>
<dbReference type="OrthoDB" id="5190736at2"/>
<evidence type="ECO:0000313" key="2">
    <source>
        <dbReference type="Proteomes" id="UP000323876"/>
    </source>
</evidence>
<protein>
    <submittedName>
        <fullName evidence="1">Uncharacterized protein</fullName>
    </submittedName>
</protein>
<reference evidence="1 2" key="1">
    <citation type="submission" date="2019-09" db="EMBL/GenBank/DDBJ databases">
        <authorList>
            <person name="Wang X."/>
        </authorList>
    </citation>
    <scope>NUCLEOTIDE SEQUENCE [LARGE SCALE GENOMIC DNA]</scope>
    <source>
        <strain evidence="1 2">CICC 11023</strain>
    </source>
</reference>
<sequence length="106" mass="11690">MANDEIPQPTDAEIAAALRPIYEPTRERARMAEIAERLRHTTDPDELAERNRAGARLAVLDRQICVMSRDALDRIGLWHAAGMIDAALEAADDAQRDADEVLPGSD</sequence>
<name>A0A5N0EB02_9NOCA</name>
<evidence type="ECO:0000313" key="1">
    <source>
        <dbReference type="EMBL" id="KAA8885354.1"/>
    </source>
</evidence>
<accession>A0A5N0EB02</accession>